<evidence type="ECO:0000313" key="5">
    <source>
        <dbReference type="EMBL" id="AYC61984.1"/>
    </source>
</evidence>
<dbReference type="Pfam" id="PF09294">
    <property type="entry name" value="Interfer-bind"/>
    <property type="match status" value="1"/>
</dbReference>
<feature type="compositionally biased region" description="Basic and acidic residues" evidence="1">
    <location>
        <begin position="397"/>
        <end position="407"/>
    </location>
</feature>
<dbReference type="InterPro" id="IPR015373">
    <property type="entry name" value="Interferon/interleukin_rcp_dom"/>
</dbReference>
<dbReference type="GO" id="GO:0004904">
    <property type="term" value="F:interferon receptor activity"/>
    <property type="evidence" value="ECO:0007669"/>
    <property type="project" value="TreeGrafter"/>
</dbReference>
<dbReference type="GO" id="GO:0005886">
    <property type="term" value="C:plasma membrane"/>
    <property type="evidence" value="ECO:0007669"/>
    <property type="project" value="TreeGrafter"/>
</dbReference>
<dbReference type="InterPro" id="IPR013783">
    <property type="entry name" value="Ig-like_fold"/>
</dbReference>
<feature type="compositionally biased region" description="Low complexity" evidence="1">
    <location>
        <begin position="330"/>
        <end position="353"/>
    </location>
</feature>
<dbReference type="Pfam" id="PF01108">
    <property type="entry name" value="Tissue_fac"/>
    <property type="match status" value="1"/>
</dbReference>
<feature type="transmembrane region" description="Helical" evidence="2">
    <location>
        <begin position="239"/>
        <end position="260"/>
    </location>
</feature>
<name>A0A8D4N2T4_ANGJA</name>
<reference evidence="5" key="1">
    <citation type="submission" date="2017-07" db="EMBL/GenBank/DDBJ databases">
        <title>The cloning and immune function of interferon alpha/beta receptor 1a gene in Anguilla japonica.</title>
        <authorList>
            <person name="Feng J."/>
        </authorList>
    </citation>
    <scope>NUCLEOTIDE SEQUENCE</scope>
    <source>
        <tissue evidence="5">Liver</tissue>
    </source>
</reference>
<dbReference type="PANTHER" id="PTHR20859:SF85">
    <property type="entry name" value="INTERFERON ALPHA_BETA RECEPTOR 1 ISOFORM X1"/>
    <property type="match status" value="1"/>
</dbReference>
<organism evidence="5">
    <name type="scientific">Anguilla japonica</name>
    <name type="common">Japanese eel</name>
    <dbReference type="NCBI Taxonomy" id="7937"/>
    <lineage>
        <taxon>Eukaryota</taxon>
        <taxon>Metazoa</taxon>
        <taxon>Chordata</taxon>
        <taxon>Craniata</taxon>
        <taxon>Vertebrata</taxon>
        <taxon>Euteleostomi</taxon>
        <taxon>Actinopterygii</taxon>
        <taxon>Neopterygii</taxon>
        <taxon>Teleostei</taxon>
        <taxon>Anguilliformes</taxon>
        <taxon>Anguillidae</taxon>
        <taxon>Anguilla</taxon>
    </lineage>
</organism>
<evidence type="ECO:0000259" key="4">
    <source>
        <dbReference type="PROSITE" id="PS50853"/>
    </source>
</evidence>
<feature type="signal peptide" evidence="3">
    <location>
        <begin position="1"/>
        <end position="28"/>
    </location>
</feature>
<evidence type="ECO:0000256" key="1">
    <source>
        <dbReference type="SAM" id="MobiDB-lite"/>
    </source>
</evidence>
<keyword evidence="2" id="KW-0812">Transmembrane</keyword>
<feature type="compositionally biased region" description="Polar residues" evidence="1">
    <location>
        <begin position="354"/>
        <end position="368"/>
    </location>
</feature>
<dbReference type="PROSITE" id="PS50853">
    <property type="entry name" value="FN3"/>
    <property type="match status" value="1"/>
</dbReference>
<dbReference type="PANTHER" id="PTHR20859">
    <property type="entry name" value="INTERFERON/INTERLEUKIN RECEPTOR"/>
    <property type="match status" value="1"/>
</dbReference>
<accession>A0A8D4N2T4</accession>
<feature type="domain" description="Fibronectin type-III" evidence="4">
    <location>
        <begin position="136"/>
        <end position="239"/>
    </location>
</feature>
<proteinExistence type="evidence at transcript level"/>
<evidence type="ECO:0000256" key="2">
    <source>
        <dbReference type="SAM" id="Phobius"/>
    </source>
</evidence>
<feature type="region of interest" description="Disordered" evidence="1">
    <location>
        <begin position="314"/>
        <end position="407"/>
    </location>
</feature>
<sequence length="407" mass="45209">MDLQSMNMVAEFVLVVLSFLQSASEVSAILPSPHNLSLQTLNTQYILKWEWEQQTPANQSITFTAQYLPAYKIRRKKQDWTLVCNATLDMQCDFSHSQMHYQGIYVLRVRADSAGESSEWVQTSEFCPDQDGDLGPPSKVEVVPGNGLLRVWISDPLTSDNKSMRETLLPSLYFFIQYWKQTKNVVEGSRVLRTSNNEVTLLNLQSWTTYCVRVRSHFNFYNKTSHFSPALCMKTTGQVPSWLVILALCLVLPALFFGLYRSLPLIKSTFFPSAQLPVSMYPCDSSGQDWSHLLAAETPVEVFCEKLEVCPKEMPPETQALPDPPSHSYQGSHDSGVYSSSEGSGQQGGASNQTDSASGQMGVTTGQANLAARGLDSGIGRIGSAPGGDNWTHSHKRALEEENKNNT</sequence>
<keyword evidence="3" id="KW-0732">Signal</keyword>
<evidence type="ECO:0000256" key="3">
    <source>
        <dbReference type="SAM" id="SignalP"/>
    </source>
</evidence>
<dbReference type="AlphaFoldDB" id="A0A8D4N2T4"/>
<dbReference type="Gene3D" id="2.60.40.10">
    <property type="entry name" value="Immunoglobulins"/>
    <property type="match status" value="2"/>
</dbReference>
<dbReference type="InterPro" id="IPR050650">
    <property type="entry name" value="Type-II_Cytokine-TF_Rcpt"/>
</dbReference>
<keyword evidence="5" id="KW-0675">Receptor</keyword>
<keyword evidence="2" id="KW-0472">Membrane</keyword>
<feature type="chain" id="PRO_5034739821" evidence="3">
    <location>
        <begin position="29"/>
        <end position="407"/>
    </location>
</feature>
<protein>
    <submittedName>
        <fullName evidence="5">Interferon alpha/beta receptor 1a</fullName>
    </submittedName>
</protein>
<dbReference type="InterPro" id="IPR003961">
    <property type="entry name" value="FN3_dom"/>
</dbReference>
<dbReference type="SUPFAM" id="SSF49265">
    <property type="entry name" value="Fibronectin type III"/>
    <property type="match status" value="2"/>
</dbReference>
<dbReference type="EMBL" id="MF537665">
    <property type="protein sequence ID" value="AYC61984.1"/>
    <property type="molecule type" value="mRNA"/>
</dbReference>
<dbReference type="InterPro" id="IPR036116">
    <property type="entry name" value="FN3_sf"/>
</dbReference>
<keyword evidence="2" id="KW-1133">Transmembrane helix</keyword>